<evidence type="ECO:0000313" key="3">
    <source>
        <dbReference type="EMBL" id="TNN30946.1"/>
    </source>
</evidence>
<evidence type="ECO:0000313" key="4">
    <source>
        <dbReference type="Proteomes" id="UP000314294"/>
    </source>
</evidence>
<evidence type="ECO:0000256" key="1">
    <source>
        <dbReference type="SAM" id="MobiDB-lite"/>
    </source>
</evidence>
<dbReference type="Gene3D" id="2.60.40.2030">
    <property type="match status" value="1"/>
</dbReference>
<dbReference type="InterPro" id="IPR038081">
    <property type="entry name" value="CalX-like_sf"/>
</dbReference>
<gene>
    <name evidence="3" type="primary">Slc8a1_2</name>
    <name evidence="3" type="ORF">EYF80_058904</name>
</gene>
<dbReference type="OrthoDB" id="9947707at2759"/>
<evidence type="ECO:0000256" key="2">
    <source>
        <dbReference type="SAM" id="Phobius"/>
    </source>
</evidence>
<dbReference type="SUPFAM" id="SSF141072">
    <property type="entry name" value="CalX-like"/>
    <property type="match status" value="1"/>
</dbReference>
<comment type="caution">
    <text evidence="3">The sequence shown here is derived from an EMBL/GenBank/DDBJ whole genome shotgun (WGS) entry which is preliminary data.</text>
</comment>
<feature type="transmembrane region" description="Helical" evidence="2">
    <location>
        <begin position="22"/>
        <end position="41"/>
    </location>
</feature>
<name>A0A4Z2EPW2_9TELE</name>
<proteinExistence type="predicted"/>
<reference evidence="3 4" key="1">
    <citation type="submission" date="2019-03" db="EMBL/GenBank/DDBJ databases">
        <title>First draft genome of Liparis tanakae, snailfish: a comprehensive survey of snailfish specific genes.</title>
        <authorList>
            <person name="Kim W."/>
            <person name="Song I."/>
            <person name="Jeong J.-H."/>
            <person name="Kim D."/>
            <person name="Kim S."/>
            <person name="Ryu S."/>
            <person name="Song J.Y."/>
            <person name="Lee S.K."/>
        </authorList>
    </citation>
    <scope>NUCLEOTIDE SEQUENCE [LARGE SCALE GENOMIC DNA]</scope>
    <source>
        <tissue evidence="3">Muscle</tissue>
    </source>
</reference>
<dbReference type="EMBL" id="SRLO01003966">
    <property type="protein sequence ID" value="TNN30946.1"/>
    <property type="molecule type" value="Genomic_DNA"/>
</dbReference>
<keyword evidence="2" id="KW-0472">Membrane</keyword>
<keyword evidence="2" id="KW-0812">Transmembrane</keyword>
<sequence>MLGGNQPLLAPVFLSALSFPHFFLPSLFPSSSSSFFLLLFLSLSKIIKVRIIDDEEYEKNKTFYVEIGEPRLVESGDAKGQAGGATFDPQGLPSHGRKLHVPNAHGGGGACTPRRGRSL</sequence>
<dbReference type="AlphaFoldDB" id="A0A4Z2EPW2"/>
<protein>
    <submittedName>
        <fullName evidence="3">Sodium/calcium exchanger 1</fullName>
    </submittedName>
</protein>
<accession>A0A4Z2EPW2</accession>
<keyword evidence="4" id="KW-1185">Reference proteome</keyword>
<keyword evidence="2" id="KW-1133">Transmembrane helix</keyword>
<feature type="region of interest" description="Disordered" evidence="1">
    <location>
        <begin position="76"/>
        <end position="119"/>
    </location>
</feature>
<organism evidence="3 4">
    <name type="scientific">Liparis tanakae</name>
    <name type="common">Tanaka's snailfish</name>
    <dbReference type="NCBI Taxonomy" id="230148"/>
    <lineage>
        <taxon>Eukaryota</taxon>
        <taxon>Metazoa</taxon>
        <taxon>Chordata</taxon>
        <taxon>Craniata</taxon>
        <taxon>Vertebrata</taxon>
        <taxon>Euteleostomi</taxon>
        <taxon>Actinopterygii</taxon>
        <taxon>Neopterygii</taxon>
        <taxon>Teleostei</taxon>
        <taxon>Neoteleostei</taxon>
        <taxon>Acanthomorphata</taxon>
        <taxon>Eupercaria</taxon>
        <taxon>Perciformes</taxon>
        <taxon>Cottioidei</taxon>
        <taxon>Cottales</taxon>
        <taxon>Liparidae</taxon>
        <taxon>Liparis</taxon>
    </lineage>
</organism>
<dbReference type="Proteomes" id="UP000314294">
    <property type="component" value="Unassembled WGS sequence"/>
</dbReference>